<dbReference type="CDD" id="cd02196">
    <property type="entry name" value="PurM"/>
    <property type="match status" value="1"/>
</dbReference>
<sequence>MGKWLKREAIIMSTVNYKSAGVDIEAGNEAVARIKRNVEKTFSPQVLTGIGSFGAMYDLKPFMEKFKHPVMVQSIDGVGTKTIVARMMQKFDTIGIDLVSATTNDIIVLGARPLTLLDYIATDRLKPEYIEEIIIGMTQACLENNISLVGGETAEMPDTYLKGEHDLVGIITGVVEKDEAILGKDITPGDSVLAFPSSGLHTNGYSLARKLLFELGGYTVESQLDELDATVGEALLVPHINYTNPVLHLLNNKIPIKGMAHITGGGVLENIPRVLPNHCSVEINKNSCPVLPIFNVLKALGKLDDQEMYRTFNMGIGLVMIASPGVVSEIHSALKDFPNFPVYEVGQIVAGKPEVRLL</sequence>
<dbReference type="HAMAP" id="MF_00741">
    <property type="entry name" value="AIRS"/>
    <property type="match status" value="1"/>
</dbReference>
<dbReference type="NCBIfam" id="TIGR00878">
    <property type="entry name" value="purM"/>
    <property type="match status" value="1"/>
</dbReference>
<dbReference type="AlphaFoldDB" id="A0A2S6F015"/>
<dbReference type="InterPro" id="IPR036921">
    <property type="entry name" value="PurM-like_N_sf"/>
</dbReference>
<dbReference type="InterPro" id="IPR010918">
    <property type="entry name" value="PurM-like_C_dom"/>
</dbReference>
<evidence type="ECO:0000313" key="17">
    <source>
        <dbReference type="Proteomes" id="UP000239239"/>
    </source>
</evidence>
<evidence type="ECO:0000256" key="1">
    <source>
        <dbReference type="ARBA" id="ARBA00004496"/>
    </source>
</evidence>
<evidence type="ECO:0000256" key="3">
    <source>
        <dbReference type="ARBA" id="ARBA00010280"/>
    </source>
</evidence>
<dbReference type="InterPro" id="IPR004733">
    <property type="entry name" value="PurM_cligase"/>
</dbReference>
<evidence type="ECO:0000256" key="5">
    <source>
        <dbReference type="ARBA" id="ARBA00020367"/>
    </source>
</evidence>
<dbReference type="EC" id="6.3.3.1" evidence="4 15"/>
<evidence type="ECO:0000256" key="13">
    <source>
        <dbReference type="ARBA" id="ARBA00033093"/>
    </source>
</evidence>
<evidence type="ECO:0000256" key="4">
    <source>
        <dbReference type="ARBA" id="ARBA00013047"/>
    </source>
</evidence>
<dbReference type="Pfam" id="PF00586">
    <property type="entry name" value="AIRS"/>
    <property type="match status" value="1"/>
</dbReference>
<dbReference type="GO" id="GO:0004637">
    <property type="term" value="F:phosphoribosylamine-glycine ligase activity"/>
    <property type="evidence" value="ECO:0007669"/>
    <property type="project" value="TreeGrafter"/>
</dbReference>
<dbReference type="GO" id="GO:0006189">
    <property type="term" value="P:'de novo' IMP biosynthetic process"/>
    <property type="evidence" value="ECO:0007669"/>
    <property type="project" value="UniProtKB-UniRule"/>
</dbReference>
<evidence type="ECO:0000256" key="12">
    <source>
        <dbReference type="ARBA" id="ARBA00032931"/>
    </source>
</evidence>
<dbReference type="Pfam" id="PF02769">
    <property type="entry name" value="AIRS_C"/>
    <property type="match status" value="1"/>
</dbReference>
<evidence type="ECO:0000256" key="15">
    <source>
        <dbReference type="HAMAP-Rule" id="MF_00741"/>
    </source>
</evidence>
<dbReference type="Proteomes" id="UP000239239">
    <property type="component" value="Unassembled WGS sequence"/>
</dbReference>
<gene>
    <name evidence="15" type="primary">purM</name>
    <name evidence="16" type="ORF">C3928_08470</name>
</gene>
<dbReference type="Gene3D" id="3.30.1330.10">
    <property type="entry name" value="PurM-like, N-terminal domain"/>
    <property type="match status" value="1"/>
</dbReference>
<dbReference type="GO" id="GO:0005829">
    <property type="term" value="C:cytosol"/>
    <property type="evidence" value="ECO:0007669"/>
    <property type="project" value="TreeGrafter"/>
</dbReference>
<evidence type="ECO:0000256" key="11">
    <source>
        <dbReference type="ARBA" id="ARBA00031908"/>
    </source>
</evidence>
<comment type="similarity">
    <text evidence="3 15">Belongs to the AIR synthase family.</text>
</comment>
<proteinExistence type="inferred from homology"/>
<dbReference type="GO" id="GO:0005524">
    <property type="term" value="F:ATP binding"/>
    <property type="evidence" value="ECO:0007669"/>
    <property type="project" value="UniProtKB-KW"/>
</dbReference>
<accession>A0A2S6F015</accession>
<evidence type="ECO:0000256" key="10">
    <source>
        <dbReference type="ARBA" id="ARBA00022840"/>
    </source>
</evidence>
<comment type="pathway">
    <text evidence="2 15">Purine metabolism; IMP biosynthesis via de novo pathway; 5-amino-1-(5-phospho-D-ribosyl)imidazole from N(2)-formyl-N(1)-(5-phospho-D-ribosyl)glycinamide: step 2/2.</text>
</comment>
<keyword evidence="7 15" id="KW-0436">Ligase</keyword>
<keyword evidence="6 15" id="KW-0963">Cytoplasm</keyword>
<dbReference type="PANTHER" id="PTHR10520">
    <property type="entry name" value="TRIFUNCTIONAL PURINE BIOSYNTHETIC PROTEIN ADENOSINE-3-RELATED"/>
    <property type="match status" value="1"/>
</dbReference>
<dbReference type="EMBL" id="PQWY01000011">
    <property type="protein sequence ID" value="PPK30787.1"/>
    <property type="molecule type" value="Genomic_DNA"/>
</dbReference>
<reference evidence="16 17" key="1">
    <citation type="submission" date="2018-02" db="EMBL/GenBank/DDBJ databases">
        <title>Draft genome sequences of four Legionella pneumophila clinical strains isolated in Ontario.</title>
        <authorList>
            <person name="Fortuna A."/>
            <person name="Ramnarine R."/>
            <person name="Li A."/>
            <person name="Frantz C."/>
            <person name="Mallo G."/>
        </authorList>
    </citation>
    <scope>NUCLEOTIDE SEQUENCE [LARGE SCALE GENOMIC DNA]</scope>
    <source>
        <strain evidence="16 17">LG61</strain>
    </source>
</reference>
<evidence type="ECO:0000256" key="6">
    <source>
        <dbReference type="ARBA" id="ARBA00022490"/>
    </source>
</evidence>
<dbReference type="PANTHER" id="PTHR10520:SF12">
    <property type="entry name" value="TRIFUNCTIONAL PURINE BIOSYNTHETIC PROTEIN ADENOSINE-3"/>
    <property type="match status" value="1"/>
</dbReference>
<evidence type="ECO:0000256" key="7">
    <source>
        <dbReference type="ARBA" id="ARBA00022598"/>
    </source>
</evidence>
<evidence type="ECO:0000256" key="8">
    <source>
        <dbReference type="ARBA" id="ARBA00022741"/>
    </source>
</evidence>
<evidence type="ECO:0000313" key="16">
    <source>
        <dbReference type="EMBL" id="PPK30787.1"/>
    </source>
</evidence>
<evidence type="ECO:0000256" key="9">
    <source>
        <dbReference type="ARBA" id="ARBA00022755"/>
    </source>
</evidence>
<dbReference type="GO" id="GO:0004641">
    <property type="term" value="F:phosphoribosylformylglycinamidine cyclo-ligase activity"/>
    <property type="evidence" value="ECO:0007669"/>
    <property type="project" value="UniProtKB-UniRule"/>
</dbReference>
<dbReference type="GO" id="GO:0046084">
    <property type="term" value="P:adenine biosynthetic process"/>
    <property type="evidence" value="ECO:0007669"/>
    <property type="project" value="TreeGrafter"/>
</dbReference>
<dbReference type="Gene3D" id="3.90.650.10">
    <property type="entry name" value="PurM-like C-terminal domain"/>
    <property type="match status" value="1"/>
</dbReference>
<dbReference type="OrthoDB" id="9777881at2"/>
<evidence type="ECO:0000256" key="14">
    <source>
        <dbReference type="ARBA" id="ARBA00049057"/>
    </source>
</evidence>
<keyword evidence="10 15" id="KW-0067">ATP-binding</keyword>
<name>A0A2S6F015_LEGPN</name>
<organism evidence="16 17">
    <name type="scientific">Legionella pneumophila</name>
    <dbReference type="NCBI Taxonomy" id="446"/>
    <lineage>
        <taxon>Bacteria</taxon>
        <taxon>Pseudomonadati</taxon>
        <taxon>Pseudomonadota</taxon>
        <taxon>Gammaproteobacteria</taxon>
        <taxon>Legionellales</taxon>
        <taxon>Legionellaceae</taxon>
        <taxon>Legionella</taxon>
    </lineage>
</organism>
<protein>
    <recommendedName>
        <fullName evidence="5 15">Phosphoribosylformylglycinamidine cyclo-ligase</fullName>
        <ecNumber evidence="4 15">6.3.3.1</ecNumber>
    </recommendedName>
    <alternativeName>
        <fullName evidence="12 15">AIR synthase</fullName>
    </alternativeName>
    <alternativeName>
        <fullName evidence="13 15">AIRS</fullName>
    </alternativeName>
    <alternativeName>
        <fullName evidence="11 15">Phosphoribosyl-aminoimidazole synthetase</fullName>
    </alternativeName>
</protein>
<comment type="caution">
    <text evidence="16">The sequence shown here is derived from an EMBL/GenBank/DDBJ whole genome shotgun (WGS) entry which is preliminary data.</text>
</comment>
<dbReference type="SUPFAM" id="SSF56042">
    <property type="entry name" value="PurM C-terminal domain-like"/>
    <property type="match status" value="1"/>
</dbReference>
<evidence type="ECO:0000256" key="2">
    <source>
        <dbReference type="ARBA" id="ARBA00004686"/>
    </source>
</evidence>
<dbReference type="FunFam" id="3.90.650.10:FF:000011">
    <property type="entry name" value="Phosphoribosylformylglycinamidine cyclo-ligase"/>
    <property type="match status" value="1"/>
</dbReference>
<dbReference type="InterPro" id="IPR036676">
    <property type="entry name" value="PurM-like_C_sf"/>
</dbReference>
<comment type="subcellular location">
    <subcellularLocation>
        <location evidence="1 15">Cytoplasm</location>
    </subcellularLocation>
</comment>
<dbReference type="SUPFAM" id="SSF55326">
    <property type="entry name" value="PurM N-terminal domain-like"/>
    <property type="match status" value="1"/>
</dbReference>
<comment type="catalytic activity">
    <reaction evidence="14 15">
        <text>2-formamido-N(1)-(5-O-phospho-beta-D-ribosyl)acetamidine + ATP = 5-amino-1-(5-phospho-beta-D-ribosyl)imidazole + ADP + phosphate + H(+)</text>
        <dbReference type="Rhea" id="RHEA:23032"/>
        <dbReference type="ChEBI" id="CHEBI:15378"/>
        <dbReference type="ChEBI" id="CHEBI:30616"/>
        <dbReference type="ChEBI" id="CHEBI:43474"/>
        <dbReference type="ChEBI" id="CHEBI:137981"/>
        <dbReference type="ChEBI" id="CHEBI:147287"/>
        <dbReference type="ChEBI" id="CHEBI:456216"/>
        <dbReference type="EC" id="6.3.3.1"/>
    </reaction>
</comment>
<dbReference type="UniPathway" id="UPA00074">
    <property type="reaction ID" value="UER00129"/>
</dbReference>
<keyword evidence="8 15" id="KW-0547">Nucleotide-binding</keyword>
<keyword evidence="9 15" id="KW-0658">Purine biosynthesis</keyword>
<dbReference type="InterPro" id="IPR016188">
    <property type="entry name" value="PurM-like_N"/>
</dbReference>